<feature type="region of interest" description="Disordered" evidence="1">
    <location>
        <begin position="293"/>
        <end position="316"/>
    </location>
</feature>
<evidence type="ECO:0000313" key="2">
    <source>
        <dbReference type="EMBL" id="RKP25767.1"/>
    </source>
</evidence>
<name>A0A4P9Z004_9FUNG</name>
<protein>
    <submittedName>
        <fullName evidence="2">Uncharacterized protein</fullName>
    </submittedName>
</protein>
<dbReference type="Proteomes" id="UP000278143">
    <property type="component" value="Unassembled WGS sequence"/>
</dbReference>
<sequence length="350" mass="37649">MCVSVAAWNCMTGQTREKSRTHIWAHSTHAILTAIRLRNAVRVPSPIRQLDKLGTYLEHQSHALDAMMAQSATRHAMHQSALPASNDCAKPQSASPHRIADAATAPSLPPTEEASGHADEQVAGTDAPTPPELVSLSSSPATSVPTSPDFTGQLESSALDLSAALSMPAASAQLLQLPDTWSTRYLATSGRDDVQIAIEPSAYKPALPRASAVVPLPQPVEPVAKGKTWSIAKGRFILTDEDDEDEGNDRTGAATWQDAPSLSAFWISDALPTPEDTDVDVERLWEEPQSLLANADDVSPSAEHESGQPATTPTDAPFEFEVVPGRGDHFIEVPLRVQLGRHLIRRKMTY</sequence>
<dbReference type="EMBL" id="KZ989625">
    <property type="protein sequence ID" value="RKP25767.1"/>
    <property type="molecule type" value="Genomic_DNA"/>
</dbReference>
<evidence type="ECO:0000313" key="3">
    <source>
        <dbReference type="Proteomes" id="UP000278143"/>
    </source>
</evidence>
<organism evidence="2 3">
    <name type="scientific">Syncephalis pseudoplumigaleata</name>
    <dbReference type="NCBI Taxonomy" id="1712513"/>
    <lineage>
        <taxon>Eukaryota</taxon>
        <taxon>Fungi</taxon>
        <taxon>Fungi incertae sedis</taxon>
        <taxon>Zoopagomycota</taxon>
        <taxon>Zoopagomycotina</taxon>
        <taxon>Zoopagomycetes</taxon>
        <taxon>Zoopagales</taxon>
        <taxon>Piptocephalidaceae</taxon>
        <taxon>Syncephalis</taxon>
    </lineage>
</organism>
<reference evidence="3" key="1">
    <citation type="journal article" date="2018" name="Nat. Microbiol.">
        <title>Leveraging single-cell genomics to expand the fungal tree of life.</title>
        <authorList>
            <person name="Ahrendt S.R."/>
            <person name="Quandt C.A."/>
            <person name="Ciobanu D."/>
            <person name="Clum A."/>
            <person name="Salamov A."/>
            <person name="Andreopoulos B."/>
            <person name="Cheng J.F."/>
            <person name="Woyke T."/>
            <person name="Pelin A."/>
            <person name="Henrissat B."/>
            <person name="Reynolds N.K."/>
            <person name="Benny G.L."/>
            <person name="Smith M.E."/>
            <person name="James T.Y."/>
            <person name="Grigoriev I.V."/>
        </authorList>
    </citation>
    <scope>NUCLEOTIDE SEQUENCE [LARGE SCALE GENOMIC DNA]</scope>
    <source>
        <strain evidence="3">Benny S71-1</strain>
    </source>
</reference>
<feature type="region of interest" description="Disordered" evidence="1">
    <location>
        <begin position="70"/>
        <end position="151"/>
    </location>
</feature>
<dbReference type="AlphaFoldDB" id="A0A4P9Z004"/>
<accession>A0A4P9Z004</accession>
<dbReference type="OrthoDB" id="10656972at2759"/>
<proteinExistence type="predicted"/>
<feature type="compositionally biased region" description="Low complexity" evidence="1">
    <location>
        <begin position="133"/>
        <end position="147"/>
    </location>
</feature>
<gene>
    <name evidence="2" type="ORF">SYNPS1DRAFT_28512</name>
</gene>
<evidence type="ECO:0000256" key="1">
    <source>
        <dbReference type="SAM" id="MobiDB-lite"/>
    </source>
</evidence>
<keyword evidence="3" id="KW-1185">Reference proteome</keyword>